<sequence length="137" mass="15536">MLIQGEDRLSFIKIHFDKEDSMGVRFSIETQSKGFSATLGGIYILTDDLSDFLISFRNLENKRSGEASLKSASPKELDFTIRIIDRRGHCMVSLKLNDLGYYEDEEIPCKLEVCFGIDPTTLLSLLVNFENIYLAAK</sequence>
<evidence type="ECO:0000313" key="2">
    <source>
        <dbReference type="Proteomes" id="UP001518925"/>
    </source>
</evidence>
<organism evidence="1 2">
    <name type="scientific">Bacillus suaedaesalsae</name>
    <dbReference type="NCBI Taxonomy" id="2810349"/>
    <lineage>
        <taxon>Bacteria</taxon>
        <taxon>Bacillati</taxon>
        <taxon>Bacillota</taxon>
        <taxon>Bacilli</taxon>
        <taxon>Bacillales</taxon>
        <taxon>Bacillaceae</taxon>
        <taxon>Bacillus</taxon>
    </lineage>
</organism>
<reference evidence="1 2" key="1">
    <citation type="submission" date="2021-02" db="EMBL/GenBank/DDBJ databases">
        <title>Bacillus sp. RD4P76, an endophyte from a halophyte.</title>
        <authorList>
            <person name="Sun J.-Q."/>
        </authorList>
    </citation>
    <scope>NUCLEOTIDE SEQUENCE [LARGE SCALE GENOMIC DNA]</scope>
    <source>
        <strain evidence="1 2">RD4P76</strain>
    </source>
</reference>
<dbReference type="Pfam" id="PF24716">
    <property type="entry name" value="WapI"/>
    <property type="match status" value="1"/>
</dbReference>
<name>A0ABS2DGL5_9BACI</name>
<comment type="caution">
    <text evidence="1">The sequence shown here is derived from an EMBL/GenBank/DDBJ whole genome shotgun (WGS) entry which is preliminary data.</text>
</comment>
<dbReference type="InterPro" id="IPR056510">
    <property type="entry name" value="WapI"/>
</dbReference>
<evidence type="ECO:0000313" key="1">
    <source>
        <dbReference type="EMBL" id="MBM6616691.1"/>
    </source>
</evidence>
<dbReference type="RefSeq" id="WP_204202080.1">
    <property type="nucleotide sequence ID" value="NZ_JAFELM010000015.1"/>
</dbReference>
<gene>
    <name evidence="1" type="ORF">JR050_03225</name>
</gene>
<dbReference type="EMBL" id="JAFELM010000015">
    <property type="protein sequence ID" value="MBM6616691.1"/>
    <property type="molecule type" value="Genomic_DNA"/>
</dbReference>
<dbReference type="Proteomes" id="UP001518925">
    <property type="component" value="Unassembled WGS sequence"/>
</dbReference>
<proteinExistence type="predicted"/>
<protein>
    <submittedName>
        <fullName evidence="1">Uncharacterized protein</fullName>
    </submittedName>
</protein>
<keyword evidence="2" id="KW-1185">Reference proteome</keyword>
<accession>A0ABS2DGL5</accession>